<feature type="domain" description="SRCR" evidence="13">
    <location>
        <begin position="598"/>
        <end position="698"/>
    </location>
</feature>
<evidence type="ECO:0000256" key="12">
    <source>
        <dbReference type="SAM" id="SignalP"/>
    </source>
</evidence>
<feature type="disulfide bond" evidence="10">
    <location>
        <begin position="100"/>
        <end position="110"/>
    </location>
</feature>
<reference evidence="14" key="2">
    <citation type="submission" date="2021-01" db="UniProtKB">
        <authorList>
            <consortium name="EnsemblMetazoa"/>
        </authorList>
    </citation>
    <scope>IDENTIFICATION</scope>
</reference>
<dbReference type="PANTHER" id="PTHR19331:SF465">
    <property type="entry name" value="EGG PEPTIDE SPERACT RECEPTOR"/>
    <property type="match status" value="1"/>
</dbReference>
<comment type="caution">
    <text evidence="10">Lacks conserved residue(s) required for the propagation of feature annotation.</text>
</comment>
<proteinExistence type="predicted"/>
<dbReference type="AlphaFoldDB" id="A0A7M7T0L6"/>
<dbReference type="PANTHER" id="PTHR19331">
    <property type="entry name" value="SCAVENGER RECEPTOR DOMAIN-CONTAINING"/>
    <property type="match status" value="1"/>
</dbReference>
<keyword evidence="6 11" id="KW-0472">Membrane</keyword>
<dbReference type="FunFam" id="3.10.250.10:FF:000007">
    <property type="entry name" value="Soluble scavenger receptor cysteine-rich domain-containing protein SSC5D"/>
    <property type="match status" value="1"/>
</dbReference>
<dbReference type="RefSeq" id="XP_030845140.1">
    <property type="nucleotide sequence ID" value="XM_030989280.1"/>
</dbReference>
<keyword evidence="15" id="KW-1185">Reference proteome</keyword>
<evidence type="ECO:0000256" key="2">
    <source>
        <dbReference type="ARBA" id="ARBA00022692"/>
    </source>
</evidence>
<feature type="domain" description="SRCR" evidence="13">
    <location>
        <begin position="31"/>
        <end position="140"/>
    </location>
</feature>
<dbReference type="FunFam" id="3.10.250.10:FF:000001">
    <property type="entry name" value="Lysyl oxidase 4 isoform X1"/>
    <property type="match status" value="3"/>
</dbReference>
<keyword evidence="5 11" id="KW-1133">Transmembrane helix</keyword>
<feature type="domain" description="SRCR" evidence="13">
    <location>
        <begin position="151"/>
        <end position="262"/>
    </location>
</feature>
<dbReference type="FunFam" id="3.10.250.10:FF:000016">
    <property type="entry name" value="Scavenger receptor cysteine-rich protein type 12"/>
    <property type="match status" value="1"/>
</dbReference>
<evidence type="ECO:0000256" key="7">
    <source>
        <dbReference type="ARBA" id="ARBA00023157"/>
    </source>
</evidence>
<organism evidence="14 15">
    <name type="scientific">Strongylocentrotus purpuratus</name>
    <name type="common">Purple sea urchin</name>
    <dbReference type="NCBI Taxonomy" id="7668"/>
    <lineage>
        <taxon>Eukaryota</taxon>
        <taxon>Metazoa</taxon>
        <taxon>Echinodermata</taxon>
        <taxon>Eleutherozoa</taxon>
        <taxon>Echinozoa</taxon>
        <taxon>Echinoidea</taxon>
        <taxon>Euechinoidea</taxon>
        <taxon>Echinacea</taxon>
        <taxon>Camarodonta</taxon>
        <taxon>Echinidea</taxon>
        <taxon>Strongylocentrotidae</taxon>
        <taxon>Strongylocentrotus</taxon>
    </lineage>
</organism>
<evidence type="ECO:0000256" key="9">
    <source>
        <dbReference type="ARBA" id="ARBA00023180"/>
    </source>
</evidence>
<dbReference type="Proteomes" id="UP000007110">
    <property type="component" value="Unassembled WGS sequence"/>
</dbReference>
<feature type="disulfide bond" evidence="10">
    <location>
        <begin position="636"/>
        <end position="697"/>
    </location>
</feature>
<keyword evidence="2 11" id="KW-0812">Transmembrane</keyword>
<feature type="disulfide bond" evidence="10">
    <location>
        <begin position="294"/>
        <end position="358"/>
    </location>
</feature>
<evidence type="ECO:0000256" key="6">
    <source>
        <dbReference type="ARBA" id="ARBA00023136"/>
    </source>
</evidence>
<dbReference type="PRINTS" id="PR00258">
    <property type="entry name" value="SPERACTRCPTR"/>
</dbReference>
<dbReference type="PROSITE" id="PS50287">
    <property type="entry name" value="SRCR_2"/>
    <property type="match status" value="6"/>
</dbReference>
<dbReference type="SMART" id="SM00202">
    <property type="entry name" value="SR"/>
    <property type="match status" value="6"/>
</dbReference>
<dbReference type="InterPro" id="IPR001190">
    <property type="entry name" value="SRCR"/>
</dbReference>
<dbReference type="OrthoDB" id="536948at2759"/>
<evidence type="ECO:0000313" key="15">
    <source>
        <dbReference type="Proteomes" id="UP000007110"/>
    </source>
</evidence>
<feature type="domain" description="SRCR" evidence="13">
    <location>
        <begin position="266"/>
        <end position="370"/>
    </location>
</feature>
<feature type="chain" id="PRO_5029728216" description="SRCR domain-containing protein" evidence="12">
    <location>
        <begin position="27"/>
        <end position="787"/>
    </location>
</feature>
<dbReference type="Pfam" id="PF00530">
    <property type="entry name" value="SRCR"/>
    <property type="match status" value="6"/>
</dbReference>
<name>A0A7M7T0L6_STRPU</name>
<evidence type="ECO:0000256" key="10">
    <source>
        <dbReference type="PROSITE-ProRule" id="PRU00196"/>
    </source>
</evidence>
<dbReference type="OMA" id="NITECEF"/>
<evidence type="ECO:0000256" key="3">
    <source>
        <dbReference type="ARBA" id="ARBA00022729"/>
    </source>
</evidence>
<feature type="disulfide bond" evidence="10">
    <location>
        <begin position="220"/>
        <end position="230"/>
    </location>
</feature>
<evidence type="ECO:0000256" key="1">
    <source>
        <dbReference type="ARBA" id="ARBA00004167"/>
    </source>
</evidence>
<keyword evidence="4" id="KW-0677">Repeat</keyword>
<feature type="disulfide bond" evidence="10">
    <location>
        <begin position="669"/>
        <end position="679"/>
    </location>
</feature>
<accession>A0A7M7T0L6</accession>
<keyword evidence="7 10" id="KW-1015">Disulfide bond</keyword>
<dbReference type="PROSITE" id="PS00420">
    <property type="entry name" value="SRCR_1"/>
    <property type="match status" value="1"/>
</dbReference>
<keyword evidence="9" id="KW-0325">Glycoprotein</keyword>
<feature type="signal peptide" evidence="12">
    <location>
        <begin position="1"/>
        <end position="26"/>
    </location>
</feature>
<dbReference type="InterPro" id="IPR036772">
    <property type="entry name" value="SRCR-like_dom_sf"/>
</dbReference>
<feature type="disulfide bond" evidence="10">
    <location>
        <begin position="443"/>
        <end position="453"/>
    </location>
</feature>
<sequence length="787" mass="86981">MRSLVVGCICVFTFVAISRSAGYSRAHPNGIRLVGGNDQYEGRVEIFYLGVWSTVCDDYFYAEAANVLCRMLGFTSATSSYCCSKFGQGSGETIFSNVYCEGHETNISECRYSFYSAAVVSSSDSKYSCDHSEDVALVCDPGNVESNSFDIRLVGGETPFDGRVEIYHEGSWATVCDERIRTQEANVLCRMLGHISASSYHCCAEFGRGVGDNVMRDIQCEGSEFNITECEFSHLPHQPGYSSSDFTGEYCDHSDDLGLVCIPGEVRIRNGSKRLGHQKGRVELLQGHKWKAFCTESMDLNLAIVLCRMLGEHTAKSYYDMELLDNEEGAVLNVTYVCQGNEDSVADCEEQSRAAVNCSRDQRIAGITCTSLPVRLVSKKDNEGRVEVYHGRSWSAICYTSWNIQAADVVCRMLGYTGASAAFRDEELLEAPSASILYESIECNGTERNVAHCNMSESRRGRCDLDGYAAARCAGEVEVPVRLFGGADFHSGRVELFYYGSWGTVCAADDLSTTSTPHYAMNIANVICRMLGFPRALSYECCGHYGQGLGGIFLDTLKCTGKEANILECPRSDQGLHRRCRHLMDLGVTCQENVDYQIRLVGGASKLEGRVEVKSDSSWGTICDDNWDLTDSDVVCRMLGYERAESYFSCEKYEKVSKRKQIILDEVECDGTEVNIGHCRVQHYHDCTHDEDVGVKCVDWTTGTSSTRSSSTKAANVTGNLASYNEATTKNPSGLPARKTFALVISQVVYILVALIVIVLLTIRMQLYRRRAVESNVTEIPLTGTEK</sequence>
<evidence type="ECO:0000256" key="8">
    <source>
        <dbReference type="ARBA" id="ARBA00023170"/>
    </source>
</evidence>
<evidence type="ECO:0000256" key="4">
    <source>
        <dbReference type="ARBA" id="ARBA00022737"/>
    </source>
</evidence>
<protein>
    <recommendedName>
        <fullName evidence="13">SRCR domain-containing protein</fullName>
    </recommendedName>
</protein>
<dbReference type="GeneID" id="105439307"/>
<dbReference type="Gene3D" id="3.10.250.10">
    <property type="entry name" value="SRCR-like domain"/>
    <property type="match status" value="6"/>
</dbReference>
<feature type="disulfide bond" evidence="10">
    <location>
        <begin position="338"/>
        <end position="348"/>
    </location>
</feature>
<feature type="transmembrane region" description="Helical" evidence="11">
    <location>
        <begin position="741"/>
        <end position="763"/>
    </location>
</feature>
<reference evidence="15" key="1">
    <citation type="submission" date="2015-02" db="EMBL/GenBank/DDBJ databases">
        <title>Genome sequencing for Strongylocentrotus purpuratus.</title>
        <authorList>
            <person name="Murali S."/>
            <person name="Liu Y."/>
            <person name="Vee V."/>
            <person name="English A."/>
            <person name="Wang M."/>
            <person name="Skinner E."/>
            <person name="Han Y."/>
            <person name="Muzny D.M."/>
            <person name="Worley K.C."/>
            <person name="Gibbs R.A."/>
        </authorList>
    </citation>
    <scope>NUCLEOTIDE SEQUENCE</scope>
</reference>
<evidence type="ECO:0000259" key="13">
    <source>
        <dbReference type="PROSITE" id="PS50287"/>
    </source>
</evidence>
<dbReference type="GO" id="GO:0016020">
    <property type="term" value="C:membrane"/>
    <property type="evidence" value="ECO:0007669"/>
    <property type="project" value="UniProtKB-SubCell"/>
</dbReference>
<dbReference type="InParanoid" id="A0A7M7T0L6"/>
<feature type="disulfide bond" evidence="10">
    <location>
        <begin position="623"/>
        <end position="687"/>
    </location>
</feature>
<feature type="domain" description="SRCR" evidence="13">
    <location>
        <begin position="374"/>
        <end position="474"/>
    </location>
</feature>
<feature type="domain" description="SRCR" evidence="13">
    <location>
        <begin position="481"/>
        <end position="591"/>
    </location>
</feature>
<feature type="disulfide bond" evidence="10">
    <location>
        <begin position="559"/>
        <end position="569"/>
    </location>
</feature>
<evidence type="ECO:0000256" key="5">
    <source>
        <dbReference type="ARBA" id="ARBA00022989"/>
    </source>
</evidence>
<evidence type="ECO:0000256" key="11">
    <source>
        <dbReference type="SAM" id="Phobius"/>
    </source>
</evidence>
<dbReference type="EnsemblMetazoa" id="XM_030989280">
    <property type="protein sequence ID" value="XP_030845140"/>
    <property type="gene ID" value="LOC105439307"/>
</dbReference>
<dbReference type="SUPFAM" id="SSF56487">
    <property type="entry name" value="SRCR-like"/>
    <property type="match status" value="6"/>
</dbReference>
<evidence type="ECO:0000313" key="14">
    <source>
        <dbReference type="EnsemblMetazoa" id="XP_030845140"/>
    </source>
</evidence>
<keyword evidence="8" id="KW-0675">Receptor</keyword>
<keyword evidence="3 12" id="KW-0732">Signal</keyword>
<dbReference type="KEGG" id="spu:105439307"/>
<comment type="subcellular location">
    <subcellularLocation>
        <location evidence="1">Membrane</location>
        <topology evidence="1">Single-pass membrane protein</topology>
    </subcellularLocation>
</comment>